<keyword evidence="4" id="KW-0547">Nucleotide-binding</keyword>
<keyword evidence="9" id="KW-1185">Reference proteome</keyword>
<dbReference type="OrthoDB" id="3870120at2"/>
<proteinExistence type="predicted"/>
<dbReference type="Pfam" id="PF00069">
    <property type="entry name" value="Pkinase"/>
    <property type="match status" value="1"/>
</dbReference>
<feature type="domain" description="Protein kinase" evidence="7">
    <location>
        <begin position="1"/>
        <end position="290"/>
    </location>
</feature>
<evidence type="ECO:0000313" key="8">
    <source>
        <dbReference type="EMBL" id="TQF05056.1"/>
    </source>
</evidence>
<evidence type="ECO:0000259" key="7">
    <source>
        <dbReference type="PROSITE" id="PS50011"/>
    </source>
</evidence>
<dbReference type="SUPFAM" id="SSF56112">
    <property type="entry name" value="Protein kinase-like (PK-like)"/>
    <property type="match status" value="1"/>
</dbReference>
<evidence type="ECO:0000256" key="2">
    <source>
        <dbReference type="ARBA" id="ARBA00022527"/>
    </source>
</evidence>
<dbReference type="InterPro" id="IPR011009">
    <property type="entry name" value="Kinase-like_dom_sf"/>
</dbReference>
<evidence type="ECO:0000256" key="4">
    <source>
        <dbReference type="ARBA" id="ARBA00022741"/>
    </source>
</evidence>
<evidence type="ECO:0000256" key="5">
    <source>
        <dbReference type="ARBA" id="ARBA00022777"/>
    </source>
</evidence>
<dbReference type="EMBL" id="VIGB01000003">
    <property type="protein sequence ID" value="TQF05056.1"/>
    <property type="molecule type" value="Genomic_DNA"/>
</dbReference>
<evidence type="ECO:0000256" key="1">
    <source>
        <dbReference type="ARBA" id="ARBA00012513"/>
    </source>
</evidence>
<dbReference type="PROSITE" id="PS50011">
    <property type="entry name" value="PROTEIN_KINASE_DOM"/>
    <property type="match status" value="1"/>
</dbReference>
<protein>
    <recommendedName>
        <fullName evidence="1">non-specific serine/threonine protein kinase</fullName>
        <ecNumber evidence="1">2.7.11.1</ecNumber>
    </recommendedName>
</protein>
<dbReference type="RefSeq" id="WP_141635571.1">
    <property type="nucleotide sequence ID" value="NZ_VIGB01000003.1"/>
</dbReference>
<dbReference type="Proteomes" id="UP000319103">
    <property type="component" value="Unassembled WGS sequence"/>
</dbReference>
<dbReference type="PANTHER" id="PTHR43289:SF6">
    <property type="entry name" value="SERINE_THREONINE-PROTEIN KINASE NEKL-3"/>
    <property type="match status" value="1"/>
</dbReference>
<comment type="caution">
    <text evidence="8">The sequence shown here is derived from an EMBL/GenBank/DDBJ whole genome shotgun (WGS) entry which is preliminary data.</text>
</comment>
<keyword evidence="3" id="KW-0808">Transferase</keyword>
<keyword evidence="5 8" id="KW-0418">Kinase</keyword>
<dbReference type="GO" id="GO:0005524">
    <property type="term" value="F:ATP binding"/>
    <property type="evidence" value="ECO:0007669"/>
    <property type="project" value="UniProtKB-KW"/>
</dbReference>
<sequence length="382" mass="40718">MRAGPGQTVAGRYQVTDRPAAVGPGLGRIAVDGRTGVRVLLEAVELPELLVPELTGSTDFEGSRWLDPESVLAEVASLLAAVPEHPRLRQSFDVTAEDGVVWLAVEEPAATGLPELLAAGPLPPYRVAEVAADLVAALGAVHRADQVHGNVAAEHVLVCEDGAALLGGLAVGAAQEALARELGGGDPRRWGQARAGLVGSRAEHWPPELLTDLAAASPATDSWALGVLLHRMLTGCGPFDEQSPTALFAAVRAGRRADSAECGPLRPLVDRLLATDPAERPSAAEAREWLAELLADAPEPYRAVPPAEALPALRPRRLPVRRARGPVAVRRPGPAPEVAEHARHARGAGGGRRGCCRCCWWAGWWGRWCWRWWRWCSSRGER</sequence>
<keyword evidence="6" id="KW-0067">ATP-binding</keyword>
<reference evidence="8 9" key="1">
    <citation type="submission" date="2019-06" db="EMBL/GenBank/DDBJ databases">
        <title>Description of Kitasatospora acidophila sp. nov. isolated from pine grove soil, and reclassification of Streptomyces novaecaesareae to Kitasatospora novaeceasareae comb. nov.</title>
        <authorList>
            <person name="Kim M.J."/>
        </authorList>
    </citation>
    <scope>NUCLEOTIDE SEQUENCE [LARGE SCALE GENOMIC DNA]</scope>
    <source>
        <strain evidence="8 9">MMS16-CNU292</strain>
    </source>
</reference>
<name>A0A540W7Q2_9ACTN</name>
<dbReference type="EC" id="2.7.11.1" evidence="1"/>
<dbReference type="GO" id="GO:0004674">
    <property type="term" value="F:protein serine/threonine kinase activity"/>
    <property type="evidence" value="ECO:0007669"/>
    <property type="project" value="UniProtKB-KW"/>
</dbReference>
<evidence type="ECO:0000256" key="6">
    <source>
        <dbReference type="ARBA" id="ARBA00022840"/>
    </source>
</evidence>
<dbReference type="SMART" id="SM00220">
    <property type="entry name" value="S_TKc"/>
    <property type="match status" value="1"/>
</dbReference>
<dbReference type="PANTHER" id="PTHR43289">
    <property type="entry name" value="MITOGEN-ACTIVATED PROTEIN KINASE KINASE KINASE 20-RELATED"/>
    <property type="match status" value="1"/>
</dbReference>
<keyword evidence="2" id="KW-0723">Serine/threonine-protein kinase</keyword>
<organism evidence="8 9">
    <name type="scientific">Kitasatospora acidiphila</name>
    <dbReference type="NCBI Taxonomy" id="2567942"/>
    <lineage>
        <taxon>Bacteria</taxon>
        <taxon>Bacillati</taxon>
        <taxon>Actinomycetota</taxon>
        <taxon>Actinomycetes</taxon>
        <taxon>Kitasatosporales</taxon>
        <taxon>Streptomycetaceae</taxon>
        <taxon>Kitasatospora</taxon>
    </lineage>
</organism>
<dbReference type="Gene3D" id="1.10.510.10">
    <property type="entry name" value="Transferase(Phosphotransferase) domain 1"/>
    <property type="match status" value="1"/>
</dbReference>
<dbReference type="InterPro" id="IPR000719">
    <property type="entry name" value="Prot_kinase_dom"/>
</dbReference>
<gene>
    <name evidence="8" type="ORF">E6W39_25990</name>
</gene>
<accession>A0A540W7Q2</accession>
<evidence type="ECO:0000256" key="3">
    <source>
        <dbReference type="ARBA" id="ARBA00022679"/>
    </source>
</evidence>
<dbReference type="AlphaFoldDB" id="A0A540W7Q2"/>
<evidence type="ECO:0000313" key="9">
    <source>
        <dbReference type="Proteomes" id="UP000319103"/>
    </source>
</evidence>